<proteinExistence type="inferred from homology"/>
<feature type="active site" evidence="9">
    <location>
        <position position="280"/>
    </location>
</feature>
<dbReference type="Pfam" id="PF02899">
    <property type="entry name" value="Phage_int_SAM_1"/>
    <property type="match status" value="1"/>
</dbReference>
<feature type="active site" evidence="9">
    <location>
        <position position="254"/>
    </location>
</feature>
<dbReference type="AlphaFoldDB" id="A0A6M8HNI4"/>
<feature type="active site" evidence="9">
    <location>
        <position position="157"/>
    </location>
</feature>
<protein>
    <recommendedName>
        <fullName evidence="9">Tyrosine recombinase XerC</fullName>
    </recommendedName>
</protein>
<sequence>MTRAGLSSDGRHHEAFLEMLSAERGAAPNTLKAYHADLTDFAAHATAAGESASGASASTLASYMAGLARAGLSARTAARRLSCLRQFHRFLAREGLREDDPTAKLEAPRAGQTLPRFLSEAEVAALLRAAGPSGGLPERRQKLALAALEILYATGLRISEMLALRRDALSGDGQVLLVRGKGGRERIVPLSDEARKAAQELVASRVPSAPGRVDRPYLFAGRDPKRAMTRQGFDLVLHETAIRAGLDPLHLSPHVLRHSFASHMLAHGADLRSLQRLLGHADIATTQIYTHVLAERLQRLVELHHPLAVAARSQASNGGASTGGTSQPPELC</sequence>
<dbReference type="GO" id="GO:0007059">
    <property type="term" value="P:chromosome segregation"/>
    <property type="evidence" value="ECO:0007669"/>
    <property type="project" value="UniProtKB-UniRule"/>
</dbReference>
<dbReference type="PROSITE" id="PS51898">
    <property type="entry name" value="TYR_RECOMBINASE"/>
    <property type="match status" value="1"/>
</dbReference>
<evidence type="ECO:0000256" key="3">
    <source>
        <dbReference type="ARBA" id="ARBA00022618"/>
    </source>
</evidence>
<evidence type="ECO:0000256" key="6">
    <source>
        <dbReference type="ARBA" id="ARBA00023125"/>
    </source>
</evidence>
<evidence type="ECO:0000313" key="13">
    <source>
        <dbReference type="EMBL" id="QKE89993.1"/>
    </source>
</evidence>
<reference evidence="13 14" key="1">
    <citation type="journal article" date="2014" name="World J. Microbiol. Biotechnol.">
        <title>Biodiversity and physiological characteristics of Antarctic and Arctic lichens-associated bacteria.</title>
        <authorList>
            <person name="Lee Y.M."/>
            <person name="Kim E.H."/>
            <person name="Lee H.K."/>
            <person name="Hong S.G."/>
        </authorList>
    </citation>
    <scope>NUCLEOTIDE SEQUENCE [LARGE SCALE GENOMIC DNA]</scope>
    <source>
        <strain evidence="13 14">PAMC 26569</strain>
    </source>
</reference>
<evidence type="ECO:0000256" key="1">
    <source>
        <dbReference type="ARBA" id="ARBA00004496"/>
    </source>
</evidence>
<feature type="domain" description="Tyr recombinase" evidence="11">
    <location>
        <begin position="113"/>
        <end position="302"/>
    </location>
</feature>
<dbReference type="PANTHER" id="PTHR30349:SF90">
    <property type="entry name" value="TYROSINE RECOMBINASE XERD"/>
    <property type="match status" value="1"/>
</dbReference>
<keyword evidence="6 9" id="KW-0238">DNA-binding</keyword>
<dbReference type="RefSeq" id="WP_171835037.1">
    <property type="nucleotide sequence ID" value="NZ_CP053708.1"/>
</dbReference>
<comment type="similarity">
    <text evidence="9">Belongs to the 'phage' integrase family. XerC subfamily.</text>
</comment>
<dbReference type="HAMAP" id="MF_01808">
    <property type="entry name" value="Recomb_XerC_XerD"/>
    <property type="match status" value="1"/>
</dbReference>
<dbReference type="InterPro" id="IPR023009">
    <property type="entry name" value="Tyrosine_recombinase_XerC/XerD"/>
</dbReference>
<evidence type="ECO:0000256" key="4">
    <source>
        <dbReference type="ARBA" id="ARBA00022829"/>
    </source>
</evidence>
<evidence type="ECO:0000256" key="10">
    <source>
        <dbReference type="SAM" id="MobiDB-lite"/>
    </source>
</evidence>
<evidence type="ECO:0000256" key="2">
    <source>
        <dbReference type="ARBA" id="ARBA00022490"/>
    </source>
</evidence>
<keyword evidence="4 9" id="KW-0159">Chromosome partition</keyword>
<evidence type="ECO:0000313" key="14">
    <source>
        <dbReference type="Proteomes" id="UP000500767"/>
    </source>
</evidence>
<keyword evidence="5 9" id="KW-0229">DNA integration</keyword>
<evidence type="ECO:0000259" key="12">
    <source>
        <dbReference type="PROSITE" id="PS51900"/>
    </source>
</evidence>
<keyword evidence="2 9" id="KW-0963">Cytoplasm</keyword>
<accession>A0A6M8HNI4</accession>
<feature type="active site" evidence="9">
    <location>
        <position position="181"/>
    </location>
</feature>
<dbReference type="KEGG" id="lck:HN018_07980"/>
<dbReference type="InterPro" id="IPR013762">
    <property type="entry name" value="Integrase-like_cat_sf"/>
</dbReference>
<comment type="subunit">
    <text evidence="9">Forms a cyclic heterotetrameric complex composed of two molecules of XerC and two molecules of XerD.</text>
</comment>
<gene>
    <name evidence="9" type="primary">xerC</name>
    <name evidence="13" type="ORF">HN018_07980</name>
</gene>
<feature type="region of interest" description="Disordered" evidence="10">
    <location>
        <begin position="312"/>
        <end position="332"/>
    </location>
</feature>
<organism evidence="13 14">
    <name type="scientific">Lichenicola cladoniae</name>
    <dbReference type="NCBI Taxonomy" id="1484109"/>
    <lineage>
        <taxon>Bacteria</taxon>
        <taxon>Pseudomonadati</taxon>
        <taxon>Pseudomonadota</taxon>
        <taxon>Alphaproteobacteria</taxon>
        <taxon>Acetobacterales</taxon>
        <taxon>Acetobacteraceae</taxon>
        <taxon>Lichenicola</taxon>
    </lineage>
</organism>
<feature type="active site" evidence="9">
    <location>
        <position position="257"/>
    </location>
</feature>
<dbReference type="PANTHER" id="PTHR30349">
    <property type="entry name" value="PHAGE INTEGRASE-RELATED"/>
    <property type="match status" value="1"/>
</dbReference>
<dbReference type="EMBL" id="CP053708">
    <property type="protein sequence ID" value="QKE89993.1"/>
    <property type="molecule type" value="Genomic_DNA"/>
</dbReference>
<evidence type="ECO:0000256" key="7">
    <source>
        <dbReference type="ARBA" id="ARBA00023172"/>
    </source>
</evidence>
<keyword evidence="14" id="KW-1185">Reference proteome</keyword>
<evidence type="ECO:0000256" key="5">
    <source>
        <dbReference type="ARBA" id="ARBA00022908"/>
    </source>
</evidence>
<feature type="domain" description="Core-binding (CB)" evidence="12">
    <location>
        <begin position="7"/>
        <end position="92"/>
    </location>
</feature>
<dbReference type="Pfam" id="PF00589">
    <property type="entry name" value="Phage_integrase"/>
    <property type="match status" value="1"/>
</dbReference>
<keyword evidence="8 9" id="KW-0131">Cell cycle</keyword>
<keyword evidence="7 9" id="KW-0233">DNA recombination</keyword>
<dbReference type="Gene3D" id="1.10.150.130">
    <property type="match status" value="1"/>
</dbReference>
<dbReference type="GO" id="GO:0051301">
    <property type="term" value="P:cell division"/>
    <property type="evidence" value="ECO:0007669"/>
    <property type="project" value="UniProtKB-KW"/>
</dbReference>
<evidence type="ECO:0000256" key="9">
    <source>
        <dbReference type="HAMAP-Rule" id="MF_01808"/>
    </source>
</evidence>
<evidence type="ECO:0000256" key="8">
    <source>
        <dbReference type="ARBA" id="ARBA00023306"/>
    </source>
</evidence>
<dbReference type="InterPro" id="IPR050090">
    <property type="entry name" value="Tyrosine_recombinase_XerCD"/>
</dbReference>
<feature type="compositionally biased region" description="Low complexity" evidence="10">
    <location>
        <begin position="313"/>
        <end position="332"/>
    </location>
</feature>
<dbReference type="GO" id="GO:0005737">
    <property type="term" value="C:cytoplasm"/>
    <property type="evidence" value="ECO:0007669"/>
    <property type="project" value="UniProtKB-SubCell"/>
</dbReference>
<dbReference type="InterPro" id="IPR044068">
    <property type="entry name" value="CB"/>
</dbReference>
<dbReference type="PROSITE" id="PS51900">
    <property type="entry name" value="CB"/>
    <property type="match status" value="1"/>
</dbReference>
<dbReference type="GO" id="GO:0003677">
    <property type="term" value="F:DNA binding"/>
    <property type="evidence" value="ECO:0007669"/>
    <property type="project" value="UniProtKB-UniRule"/>
</dbReference>
<name>A0A6M8HNI4_9PROT</name>
<comment type="function">
    <text evidence="9">Site-specific tyrosine recombinase, which acts by catalyzing the cutting and rejoining of the recombining DNA molecules. The XerC-XerD complex is essential to convert dimers of the bacterial chromosome into monomers to permit their segregation at cell division. It also contributes to the segregational stability of plasmids.</text>
</comment>
<dbReference type="SUPFAM" id="SSF56349">
    <property type="entry name" value="DNA breaking-rejoining enzymes"/>
    <property type="match status" value="1"/>
</dbReference>
<dbReference type="GO" id="GO:0009037">
    <property type="term" value="F:tyrosine-based site-specific recombinase activity"/>
    <property type="evidence" value="ECO:0007669"/>
    <property type="project" value="UniProtKB-UniRule"/>
</dbReference>
<dbReference type="GO" id="GO:0006313">
    <property type="term" value="P:DNA transposition"/>
    <property type="evidence" value="ECO:0007669"/>
    <property type="project" value="UniProtKB-UniRule"/>
</dbReference>
<dbReference type="Gene3D" id="1.10.443.10">
    <property type="entry name" value="Intergrase catalytic core"/>
    <property type="match status" value="1"/>
</dbReference>
<dbReference type="InterPro" id="IPR002104">
    <property type="entry name" value="Integrase_catalytic"/>
</dbReference>
<dbReference type="InterPro" id="IPR004107">
    <property type="entry name" value="Integrase_SAM-like_N"/>
</dbReference>
<dbReference type="Proteomes" id="UP000500767">
    <property type="component" value="Chromosome"/>
</dbReference>
<feature type="active site" description="O-(3'-phospho-DNA)-tyrosine intermediate" evidence="9">
    <location>
        <position position="289"/>
    </location>
</feature>
<evidence type="ECO:0000259" key="11">
    <source>
        <dbReference type="PROSITE" id="PS51898"/>
    </source>
</evidence>
<dbReference type="NCBIfam" id="NF001399">
    <property type="entry name" value="PRK00283.1"/>
    <property type="match status" value="1"/>
</dbReference>
<comment type="subcellular location">
    <subcellularLocation>
        <location evidence="1 9">Cytoplasm</location>
    </subcellularLocation>
</comment>
<dbReference type="InterPro" id="IPR010998">
    <property type="entry name" value="Integrase_recombinase_N"/>
</dbReference>
<dbReference type="InterPro" id="IPR011010">
    <property type="entry name" value="DNA_brk_join_enz"/>
</dbReference>
<keyword evidence="3 9" id="KW-0132">Cell division</keyword>